<feature type="domain" description="4Fe-4S ferredoxin-type" evidence="8">
    <location>
        <begin position="328"/>
        <end position="357"/>
    </location>
</feature>
<evidence type="ECO:0000256" key="6">
    <source>
        <dbReference type="ARBA" id="ARBA00023014"/>
    </source>
</evidence>
<dbReference type="InterPro" id="IPR051684">
    <property type="entry name" value="Electron_Trans/Redox"/>
</dbReference>
<dbReference type="Pfam" id="PF13237">
    <property type="entry name" value="Fer4_10"/>
    <property type="match status" value="1"/>
</dbReference>
<feature type="transmembrane region" description="Helical" evidence="7">
    <location>
        <begin position="251"/>
        <end position="271"/>
    </location>
</feature>
<name>A0A6C2UPQ9_9BACT</name>
<dbReference type="PANTHER" id="PTHR30176:SF3">
    <property type="entry name" value="FERREDOXIN-TYPE PROTEIN NAPH"/>
    <property type="match status" value="1"/>
</dbReference>
<keyword evidence="2" id="KW-0004">4Fe-4S</keyword>
<feature type="domain" description="4Fe-4S ferredoxin-type" evidence="8">
    <location>
        <begin position="297"/>
        <end position="326"/>
    </location>
</feature>
<evidence type="ECO:0000313" key="10">
    <source>
        <dbReference type="Proteomes" id="UP000346198"/>
    </source>
</evidence>
<feature type="transmembrane region" description="Helical" evidence="7">
    <location>
        <begin position="107"/>
        <end position="129"/>
    </location>
</feature>
<feature type="transmembrane region" description="Helical" evidence="7">
    <location>
        <begin position="75"/>
        <end position="95"/>
    </location>
</feature>
<protein>
    <submittedName>
        <fullName evidence="9">Electron transport protein YccM</fullName>
    </submittedName>
</protein>
<dbReference type="GO" id="GO:0051539">
    <property type="term" value="F:4 iron, 4 sulfur cluster binding"/>
    <property type="evidence" value="ECO:0007669"/>
    <property type="project" value="UniProtKB-KW"/>
</dbReference>
<sequence>MIRSIFRWRTPRFPSLCEWFKRFPAIKALLLASLFLLTPFVTVAQEVEDCDRPPTPELADYKEAYVPQEFLHESFSWEVADVVVLALLLGVASLLSVRHHRKCRFTALAVVALAYFGLFRGGCICPVGATTNFCIGLAAPELIGKTVAILFLLPLITAFFFGRVFCTSACPLGAIQHLLARKDGYQLPPRLNGILRILPFALLAATIWAALRGGIFLACKLDVYKLIFFTGYAWIDQLGDFLRGTLTEPRLLLVGDLFAWLTLGFTLLLGVFVPRPFCRFVCPYGVLLGFFSMIGLRKRSIDPESCFSCIQCTKTCPTQAISADFAKRTVKVSSFHCVQCGRCDETCTTDSLQTRSPYPDTRFPNIGKN</sequence>
<keyword evidence="7" id="KW-1133">Transmembrane helix</keyword>
<evidence type="ECO:0000256" key="1">
    <source>
        <dbReference type="ARBA" id="ARBA00022448"/>
    </source>
</evidence>
<feature type="transmembrane region" description="Helical" evidence="7">
    <location>
        <begin position="149"/>
        <end position="172"/>
    </location>
</feature>
<dbReference type="PANTHER" id="PTHR30176">
    <property type="entry name" value="FERREDOXIN-TYPE PROTEIN NAPH"/>
    <property type="match status" value="1"/>
</dbReference>
<keyword evidence="10" id="KW-1185">Reference proteome</keyword>
<feature type="transmembrane region" description="Helical" evidence="7">
    <location>
        <begin position="193"/>
        <end position="211"/>
    </location>
</feature>
<dbReference type="EMBL" id="CAAHFH010000002">
    <property type="protein sequence ID" value="VGO22265.1"/>
    <property type="molecule type" value="Genomic_DNA"/>
</dbReference>
<evidence type="ECO:0000256" key="2">
    <source>
        <dbReference type="ARBA" id="ARBA00022485"/>
    </source>
</evidence>
<feature type="transmembrane region" description="Helical" evidence="7">
    <location>
        <begin position="277"/>
        <end position="296"/>
    </location>
</feature>
<dbReference type="PROSITE" id="PS51379">
    <property type="entry name" value="4FE4S_FER_2"/>
    <property type="match status" value="2"/>
</dbReference>
<accession>A0A6C2UPQ9</accession>
<dbReference type="GO" id="GO:0046872">
    <property type="term" value="F:metal ion binding"/>
    <property type="evidence" value="ECO:0007669"/>
    <property type="project" value="UniProtKB-KW"/>
</dbReference>
<keyword evidence="3" id="KW-0479">Metal-binding</keyword>
<dbReference type="GO" id="GO:0005886">
    <property type="term" value="C:plasma membrane"/>
    <property type="evidence" value="ECO:0007669"/>
    <property type="project" value="TreeGrafter"/>
</dbReference>
<keyword evidence="7" id="KW-0812">Transmembrane</keyword>
<keyword evidence="6" id="KW-0411">Iron-sulfur</keyword>
<evidence type="ECO:0000256" key="3">
    <source>
        <dbReference type="ARBA" id="ARBA00022723"/>
    </source>
</evidence>
<dbReference type="InterPro" id="IPR017900">
    <property type="entry name" value="4Fe4S_Fe_S_CS"/>
</dbReference>
<proteinExistence type="predicted"/>
<dbReference type="Gene3D" id="3.30.70.20">
    <property type="match status" value="1"/>
</dbReference>
<evidence type="ECO:0000313" key="9">
    <source>
        <dbReference type="EMBL" id="VGO22265.1"/>
    </source>
</evidence>
<evidence type="ECO:0000256" key="5">
    <source>
        <dbReference type="ARBA" id="ARBA00023004"/>
    </source>
</evidence>
<organism evidence="9 10">
    <name type="scientific">Pontiella sulfatireligans</name>
    <dbReference type="NCBI Taxonomy" id="2750658"/>
    <lineage>
        <taxon>Bacteria</taxon>
        <taxon>Pseudomonadati</taxon>
        <taxon>Kiritimatiellota</taxon>
        <taxon>Kiritimatiellia</taxon>
        <taxon>Kiritimatiellales</taxon>
        <taxon>Pontiellaceae</taxon>
        <taxon>Pontiella</taxon>
    </lineage>
</organism>
<dbReference type="SUPFAM" id="SSF54862">
    <property type="entry name" value="4Fe-4S ferredoxins"/>
    <property type="match status" value="1"/>
</dbReference>
<keyword evidence="1" id="KW-0813">Transport</keyword>
<keyword evidence="7" id="KW-0472">Membrane</keyword>
<gene>
    <name evidence="9" type="primary">yccM_2</name>
    <name evidence="9" type="ORF">SCARR_04347</name>
</gene>
<dbReference type="RefSeq" id="WP_168433505.1">
    <property type="nucleotide sequence ID" value="NZ_CAAHFH010000002.1"/>
</dbReference>
<dbReference type="AlphaFoldDB" id="A0A6C2UPQ9"/>
<keyword evidence="5" id="KW-0408">Iron</keyword>
<evidence type="ECO:0000259" key="8">
    <source>
        <dbReference type="PROSITE" id="PS51379"/>
    </source>
</evidence>
<evidence type="ECO:0000256" key="4">
    <source>
        <dbReference type="ARBA" id="ARBA00022982"/>
    </source>
</evidence>
<evidence type="ECO:0000256" key="7">
    <source>
        <dbReference type="SAM" id="Phobius"/>
    </source>
</evidence>
<dbReference type="InterPro" id="IPR017896">
    <property type="entry name" value="4Fe4S_Fe-S-bd"/>
</dbReference>
<keyword evidence="4" id="KW-0249">Electron transport</keyword>
<reference evidence="9 10" key="1">
    <citation type="submission" date="2019-04" db="EMBL/GenBank/DDBJ databases">
        <authorList>
            <person name="Van Vliet M D."/>
        </authorList>
    </citation>
    <scope>NUCLEOTIDE SEQUENCE [LARGE SCALE GENOMIC DNA]</scope>
    <source>
        <strain evidence="9 10">F21</strain>
    </source>
</reference>
<dbReference type="PROSITE" id="PS00198">
    <property type="entry name" value="4FE4S_FER_1"/>
    <property type="match status" value="1"/>
</dbReference>
<dbReference type="Pfam" id="PF12801">
    <property type="entry name" value="Fer4_5"/>
    <property type="match status" value="1"/>
</dbReference>
<dbReference type="Proteomes" id="UP000346198">
    <property type="component" value="Unassembled WGS sequence"/>
</dbReference>